<evidence type="ECO:0000313" key="2">
    <source>
        <dbReference type="EMBL" id="MBO1266254.1"/>
    </source>
</evidence>
<keyword evidence="1" id="KW-1277">Toxin-antitoxin system</keyword>
<gene>
    <name evidence="2" type="ORF">J3A84_14550</name>
</gene>
<keyword evidence="3" id="KW-1185">Reference proteome</keyword>
<dbReference type="InterPro" id="IPR035093">
    <property type="entry name" value="RelE/ParE_toxin_dom_sf"/>
</dbReference>
<name>A0A939HBT0_9CLOT</name>
<protein>
    <submittedName>
        <fullName evidence="2">Type II toxin-antitoxin system RelE/ParE family toxin</fullName>
    </submittedName>
</protein>
<reference evidence="2" key="1">
    <citation type="submission" date="2021-03" db="EMBL/GenBank/DDBJ databases">
        <title>Proteiniclasticum marinus sp. nov., isolated from tidal flat sediment.</title>
        <authorList>
            <person name="Namirimu T."/>
            <person name="Yang J.-A."/>
            <person name="Yang S.-H."/>
            <person name="Kim Y.-J."/>
            <person name="Kwon K.K."/>
        </authorList>
    </citation>
    <scope>NUCLEOTIDE SEQUENCE</scope>
    <source>
        <strain evidence="2">SCR006</strain>
    </source>
</reference>
<dbReference type="EMBL" id="JAFNJU010000016">
    <property type="protein sequence ID" value="MBO1266254.1"/>
    <property type="molecule type" value="Genomic_DNA"/>
</dbReference>
<evidence type="ECO:0000313" key="3">
    <source>
        <dbReference type="Proteomes" id="UP000664218"/>
    </source>
</evidence>
<dbReference type="Proteomes" id="UP000664218">
    <property type="component" value="Unassembled WGS sequence"/>
</dbReference>
<dbReference type="AlphaFoldDB" id="A0A939HBT0"/>
<evidence type="ECO:0000256" key="1">
    <source>
        <dbReference type="ARBA" id="ARBA00022649"/>
    </source>
</evidence>
<proteinExistence type="predicted"/>
<dbReference type="Gene3D" id="3.30.2310.20">
    <property type="entry name" value="RelE-like"/>
    <property type="match status" value="1"/>
</dbReference>
<dbReference type="InterPro" id="IPR007712">
    <property type="entry name" value="RelE/ParE_toxin"/>
</dbReference>
<dbReference type="Pfam" id="PF05016">
    <property type="entry name" value="ParE_toxin"/>
    <property type="match status" value="1"/>
</dbReference>
<comment type="caution">
    <text evidence="2">The sequence shown here is derived from an EMBL/GenBank/DDBJ whole genome shotgun (WGS) entry which is preliminary data.</text>
</comment>
<organism evidence="2 3">
    <name type="scientific">Proteiniclasticum aestuarii</name>
    <dbReference type="NCBI Taxonomy" id="2817862"/>
    <lineage>
        <taxon>Bacteria</taxon>
        <taxon>Bacillati</taxon>
        <taxon>Bacillota</taxon>
        <taxon>Clostridia</taxon>
        <taxon>Eubacteriales</taxon>
        <taxon>Clostridiaceae</taxon>
        <taxon>Proteiniclasticum</taxon>
    </lineage>
</organism>
<accession>A0A939HBT0</accession>
<dbReference type="RefSeq" id="WP_207600781.1">
    <property type="nucleotide sequence ID" value="NZ_JAFNJU010000016.1"/>
</dbReference>
<sequence>MYRLDVSEPAEKDLLDIVKYIAFRLSLLMSAAQMMEIFEEAILSLAESTERCTLIADKPLAHLKYRKLMVKNYIILSINEKERVVDIERILYARRSWKRFI</sequence>